<gene>
    <name evidence="1" type="ordered locus">Bacsa_3654</name>
</gene>
<dbReference type="EMBL" id="CP002531">
    <property type="protein sequence ID" value="ADY38175.1"/>
    <property type="molecule type" value="Genomic_DNA"/>
</dbReference>
<evidence type="ECO:0000313" key="1">
    <source>
        <dbReference type="EMBL" id="ADY38175.1"/>
    </source>
</evidence>
<name>F0R954_PHOSB</name>
<dbReference type="RefSeq" id="WP_013619528.1">
    <property type="nucleotide sequence ID" value="NC_015165.1"/>
</dbReference>
<dbReference type="AlphaFoldDB" id="F0R954"/>
<accession>F0R954</accession>
<keyword evidence="1" id="KW-0614">Plasmid</keyword>
<dbReference type="Proteomes" id="UP000007486">
    <property type="component" value="Plasmid pBACSA01"/>
</dbReference>
<protein>
    <recommendedName>
        <fullName evidence="3">DUF5045 domain-containing protein</fullName>
    </recommendedName>
</protein>
<keyword evidence="2" id="KW-1185">Reference proteome</keyword>
<reference evidence="1 2" key="2">
    <citation type="submission" date="2011-02" db="EMBL/GenBank/DDBJ databases">
        <title>The complete sequence of plasmid1 of Bacteroides salanitronis DSM 18170.</title>
        <authorList>
            <consortium name="US DOE Joint Genome Institute (JGI-PGF)"/>
            <person name="Lucas S."/>
            <person name="Copeland A."/>
            <person name="Lapidus A."/>
            <person name="Goodwin L."/>
            <person name="Pitluck S."/>
            <person name="Kyrpides N."/>
            <person name="Mavromatis K."/>
            <person name="Ivanova N."/>
            <person name="Mikhailova N."/>
            <person name="Teshima H."/>
            <person name="Misra M."/>
            <person name="Detter J.C."/>
            <person name="Han C."/>
            <person name="Larimer F."/>
            <person name="Land M."/>
            <person name="Hauser L."/>
            <person name="Markowitz V."/>
            <person name="Cheng J.-F."/>
            <person name="Hugenholtz P."/>
            <person name="Woyke T."/>
            <person name="Wu D."/>
            <person name="Gronow S."/>
            <person name="Wellnitz S."/>
            <person name="Brambilla E."/>
            <person name="Klenk H.-P."/>
            <person name="Eisen J.A."/>
        </authorList>
    </citation>
    <scope>NUCLEOTIDE SEQUENCE [LARGE SCALE GENOMIC DNA]</scope>
    <source>
        <strain evidence="1 2">DSM 18170</strain>
        <plasmid evidence="1 2">pBACSA01</plasmid>
    </source>
</reference>
<sequence length="217" mass="25320">MKRIILFSLMFLGTLKMVAQTPVKDSGKWSVLNNMEFMDRVRLQPEWYHYWIWYKKIFGIKIPLVGLGLHDSYGKEDRRNFQLQEVPMMAAVALNKSEAEKEHEKVDTVYRQELFKYADKTIDYQYNLTKGKRNELLSNIAVQLATYTSNGGSSEHVQVISEEVERINSNISIIHDSHMSNAKKREAYLGFEKELIEVLSLITRLNNVNNVIGKHYE</sequence>
<geneLocation type="plasmid" evidence="1 2">
    <name>pBACSA01</name>
</geneLocation>
<proteinExistence type="predicted"/>
<dbReference type="OrthoDB" id="1027669at2"/>
<reference evidence="2" key="1">
    <citation type="journal article" date="2011" name="Stand. Genomic Sci.">
        <title>Complete genome sequence of Bacteroides salanitronis type strain (BL78).</title>
        <authorList>
            <person name="Gronow S."/>
            <person name="Held B."/>
            <person name="Lucas S."/>
            <person name="Lapidus A."/>
            <person name="Del Rio T.G."/>
            <person name="Nolan M."/>
            <person name="Tice H."/>
            <person name="Deshpande S."/>
            <person name="Cheng J.F."/>
            <person name="Pitluck S."/>
            <person name="Liolios K."/>
            <person name="Pagani I."/>
            <person name="Ivanova N."/>
            <person name="Mavromatis K."/>
            <person name="Pati A."/>
            <person name="Tapia R."/>
            <person name="Han C."/>
            <person name="Goodwin L."/>
            <person name="Chen A."/>
            <person name="Palaniappan K."/>
            <person name="Land M."/>
            <person name="Hauser L."/>
            <person name="Chang Y.J."/>
            <person name="Jeffries C.D."/>
            <person name="Brambilla E.M."/>
            <person name="Rohde M."/>
            <person name="Goker M."/>
            <person name="Detter J.C."/>
            <person name="Woyke T."/>
            <person name="Bristow J."/>
            <person name="Markowitz V."/>
            <person name="Hugenholtz P."/>
            <person name="Kyrpides N.C."/>
            <person name="Klenk H.P."/>
            <person name="Eisen J.A."/>
        </authorList>
    </citation>
    <scope>NUCLEOTIDE SEQUENCE [LARGE SCALE GENOMIC DNA]</scope>
    <source>
        <strain evidence="2">DSM 18170</strain>
    </source>
</reference>
<organism evidence="1 2">
    <name type="scientific">Phocaeicola salanitronis (strain DSM 18170 / JCM 13657 / CCUG 60908 / BL78)</name>
    <name type="common">Bacteroides salanitronis</name>
    <dbReference type="NCBI Taxonomy" id="667015"/>
    <lineage>
        <taxon>Bacteria</taxon>
        <taxon>Pseudomonadati</taxon>
        <taxon>Bacteroidota</taxon>
        <taxon>Bacteroidia</taxon>
        <taxon>Bacteroidales</taxon>
        <taxon>Bacteroidaceae</taxon>
        <taxon>Phocaeicola</taxon>
    </lineage>
</organism>
<dbReference type="KEGG" id="bsa:Bacsa_3654"/>
<dbReference type="HOGENOM" id="CLU_1286631_0_0_10"/>
<evidence type="ECO:0000313" key="2">
    <source>
        <dbReference type="Proteomes" id="UP000007486"/>
    </source>
</evidence>
<evidence type="ECO:0008006" key="3">
    <source>
        <dbReference type="Google" id="ProtNLM"/>
    </source>
</evidence>